<proteinExistence type="predicted"/>
<reference evidence="2" key="1">
    <citation type="submission" date="2021-05" db="EMBL/GenBank/DDBJ databases">
        <title>Genome of Sphingobium sp. strain.</title>
        <authorList>
            <person name="Fan R."/>
        </authorList>
    </citation>
    <scope>NUCLEOTIDE SEQUENCE</scope>
    <source>
        <strain evidence="2">H33</strain>
    </source>
</reference>
<evidence type="ECO:0000256" key="1">
    <source>
        <dbReference type="SAM" id="Phobius"/>
    </source>
</evidence>
<keyword evidence="1" id="KW-0472">Membrane</keyword>
<sequence length="319" mass="35173">MDKGGEFAAPGSEVASAANVAAGVGRFIDPKPLVERSRNWPRYFGPAVSLLLLAAALYQLRDLKLGDLTSLLPTSPLFWIVFVVSYFQAPFTDWIMFRRLWGLPFSGMGALLRKFVSNEILLGYLGEVYFYAWAKRHVNTVASPFGAIKDVTILSALTGNISTIVMVILAAPMIGQLNLGISSNTFAWSIAFVLGTSVAFLVLRRTLFTLPSRDLWFIANVHFLRIISYALLSGLLWHLILPGVAFAYWLLLATMRQLLSRLPFMPNKDVIFVSLATFFVGRDTEIVHAMALLASLTVAAHLVVGLTFGLSGLIRERNS</sequence>
<dbReference type="EMBL" id="JAHGAW010000009">
    <property type="protein sequence ID" value="MBT2188060.1"/>
    <property type="molecule type" value="Genomic_DNA"/>
</dbReference>
<evidence type="ECO:0000313" key="3">
    <source>
        <dbReference type="Proteomes" id="UP001138757"/>
    </source>
</evidence>
<keyword evidence="3" id="KW-1185">Reference proteome</keyword>
<feature type="transmembrane region" description="Helical" evidence="1">
    <location>
        <begin position="223"/>
        <end position="250"/>
    </location>
</feature>
<protein>
    <submittedName>
        <fullName evidence="2">Uncharacterized protein</fullName>
    </submittedName>
</protein>
<comment type="caution">
    <text evidence="2">The sequence shown here is derived from an EMBL/GenBank/DDBJ whole genome shotgun (WGS) entry which is preliminary data.</text>
</comment>
<feature type="transmembrane region" description="Helical" evidence="1">
    <location>
        <begin position="286"/>
        <end position="314"/>
    </location>
</feature>
<feature type="transmembrane region" description="Helical" evidence="1">
    <location>
        <begin position="77"/>
        <end position="95"/>
    </location>
</feature>
<keyword evidence="1" id="KW-1133">Transmembrane helix</keyword>
<dbReference type="AlphaFoldDB" id="A0A9X1DDS1"/>
<name>A0A9X1DDS1_9SPHN</name>
<gene>
    <name evidence="2" type="ORF">KK488_13985</name>
</gene>
<keyword evidence="1" id="KW-0812">Transmembrane</keyword>
<accession>A0A9X1DDS1</accession>
<evidence type="ECO:0000313" key="2">
    <source>
        <dbReference type="EMBL" id="MBT2188060.1"/>
    </source>
</evidence>
<feature type="transmembrane region" description="Helical" evidence="1">
    <location>
        <begin position="40"/>
        <end position="57"/>
    </location>
</feature>
<feature type="transmembrane region" description="Helical" evidence="1">
    <location>
        <begin position="186"/>
        <end position="203"/>
    </location>
</feature>
<organism evidence="2 3">
    <name type="scientific">Sphingobium nicotianae</name>
    <dbReference type="NCBI Taxonomy" id="2782607"/>
    <lineage>
        <taxon>Bacteria</taxon>
        <taxon>Pseudomonadati</taxon>
        <taxon>Pseudomonadota</taxon>
        <taxon>Alphaproteobacteria</taxon>
        <taxon>Sphingomonadales</taxon>
        <taxon>Sphingomonadaceae</taxon>
        <taxon>Sphingobium</taxon>
    </lineage>
</organism>
<feature type="transmembrane region" description="Helical" evidence="1">
    <location>
        <begin position="153"/>
        <end position="174"/>
    </location>
</feature>
<dbReference type="Proteomes" id="UP001138757">
    <property type="component" value="Unassembled WGS sequence"/>
</dbReference>